<feature type="transmembrane region" description="Helical" evidence="1">
    <location>
        <begin position="345"/>
        <end position="370"/>
    </location>
</feature>
<name>A0A976M909_THEOR</name>
<gene>
    <name evidence="2" type="ORF">MACK_000062</name>
</gene>
<evidence type="ECO:0000256" key="1">
    <source>
        <dbReference type="SAM" id="Phobius"/>
    </source>
</evidence>
<keyword evidence="1" id="KW-0472">Membrane</keyword>
<organism evidence="2 3">
    <name type="scientific">Theileria orientalis</name>
    <dbReference type="NCBI Taxonomy" id="68886"/>
    <lineage>
        <taxon>Eukaryota</taxon>
        <taxon>Sar</taxon>
        <taxon>Alveolata</taxon>
        <taxon>Apicomplexa</taxon>
        <taxon>Aconoidasida</taxon>
        <taxon>Piroplasmida</taxon>
        <taxon>Theileriidae</taxon>
        <taxon>Theileria</taxon>
    </lineage>
</organism>
<protein>
    <submittedName>
        <fullName evidence="2">Uncharacterized protein</fullName>
    </submittedName>
</protein>
<dbReference type="AlphaFoldDB" id="A0A976M909"/>
<keyword evidence="1" id="KW-0812">Transmembrane</keyword>
<dbReference type="EMBL" id="CP056069">
    <property type="protein sequence ID" value="UKJ99996.1"/>
    <property type="molecule type" value="Genomic_DNA"/>
</dbReference>
<dbReference type="Proteomes" id="UP000244811">
    <property type="component" value="Chromosome 1"/>
</dbReference>
<sequence>MSDVPIDLDSFELFSNDHYTVNVSTGPYEALKLFTIVTYRVTYKDKIPFPYDMFLFLYKRPFGSVFTLKTGKVVDTVEVFYNISNTEKPLVVGFCAAYEKKYFAYDLLTKAKLLPFSTTEFVSEDGLLRSLVDENNKFNKKLKLVVTRFTSNINLNEIRSKFDNFTRVIYIPQQDQRRDSILYLNFMLNLRVNKDITKSRLDQVHNRCYDAVVVYYSARYVNIRVPLVVEVINDGKTYYFSRLTDETETYWRQFEIQNLINQDELVYIIRSTDRLVSIEDKSEHSRFGDGDISGFYDKYPTLLTDPPIKYGHKGFEKSIEDAETESTGSGHELVVDMKPKNSPNMVVTFFVGTIGLCCGIGAAVLLFKYYNSPEIKMQRFH</sequence>
<proteinExistence type="predicted"/>
<evidence type="ECO:0000313" key="2">
    <source>
        <dbReference type="EMBL" id="UKJ99996.1"/>
    </source>
</evidence>
<reference evidence="2" key="1">
    <citation type="submission" date="2022-07" db="EMBL/GenBank/DDBJ databases">
        <title>Evaluation of T. orientalis genome assembly methods using nanopore sequencing and analysis of variation between genomes.</title>
        <authorList>
            <person name="Yam J."/>
            <person name="Micallef M.L."/>
            <person name="Liu M."/>
            <person name="Djordjevic S.P."/>
            <person name="Bogema D.R."/>
            <person name="Jenkins C."/>
        </authorList>
    </citation>
    <scope>NUCLEOTIDE SEQUENCE</scope>
    <source>
        <strain evidence="2">Goon Nure</strain>
    </source>
</reference>
<keyword evidence="1" id="KW-1133">Transmembrane helix</keyword>
<evidence type="ECO:0000313" key="3">
    <source>
        <dbReference type="Proteomes" id="UP000244811"/>
    </source>
</evidence>
<accession>A0A976M909</accession>